<proteinExistence type="predicted"/>
<reference evidence="7" key="2">
    <citation type="submission" date="2025-09" db="UniProtKB">
        <authorList>
            <consortium name="Ensembl"/>
        </authorList>
    </citation>
    <scope>IDENTIFICATION</scope>
</reference>
<reference evidence="7" key="1">
    <citation type="submission" date="2025-08" db="UniProtKB">
        <authorList>
            <consortium name="Ensembl"/>
        </authorList>
    </citation>
    <scope>IDENTIFICATION</scope>
</reference>
<sequence length="568" mass="63363">MREFLGACPRSAANMSDRLRVPPNHPNSARDSSFSIVHSLHHRGEGVLVCSDHFISGKMPLDRDSSEFVPSISPRKRRIKKPQRNADFVPSVSRRDKKNKQCKTNGAPNKRKKLASHNPEATNNSSTTLLGKMSLDHDSPDYVPSVSLFPKDKKKTDGAPNKRKKLASHNPEATNNSSTTLLGKMSLDHDSPDYVPSVSLFPKDKKKTDGAPNKRKKLASHNPEATNNSSTTLLAGEDIEFEWPDLVDLSIQHRQLQDAYTELQAEVDALSARNARLKEDFHRVLPRFSYASVKGDDEQLLFLTGVRTPVFDWLVAQVADKIEVLPELTSRNHLTMVLMKLKLGLCDVDLAYRFGIRESSVTRMCQTWLPALAATLKPIVAWPSTQTVSTSRPGFFTGKFRRCRCIVDCPEFVVARIGEDKDKHESTVKYFASVTPAGAVSFLSSGYSSLTPERRIIKESGFVRLLDPQDDIMANRQIPIRDELASLQAALHIPDPNNGKQTQKGASGKRLCQVWTHVKKVIGWWKEFNMLQKVIQEPYADLLDEVLIVCAVLTNVNVSLAPKGGDQP</sequence>
<evidence type="ECO:0000259" key="5">
    <source>
        <dbReference type="Pfam" id="PF13359"/>
    </source>
</evidence>
<protein>
    <recommendedName>
        <fullName evidence="9">DDE Tnp4 domain-containing protein</fullName>
    </recommendedName>
</protein>
<feature type="compositionally biased region" description="Polar residues" evidence="4">
    <location>
        <begin position="171"/>
        <end position="181"/>
    </location>
</feature>
<dbReference type="InterPro" id="IPR027806">
    <property type="entry name" value="HARBI1_dom"/>
</dbReference>
<feature type="domain" description="Transposase Helix-turn-helix" evidence="6">
    <location>
        <begin position="327"/>
        <end position="378"/>
    </location>
</feature>
<evidence type="ECO:0000256" key="1">
    <source>
        <dbReference type="ARBA" id="ARBA00001968"/>
    </source>
</evidence>
<keyword evidence="2" id="KW-0479">Metal-binding</keyword>
<feature type="coiled-coil region" evidence="3">
    <location>
        <begin position="246"/>
        <end position="280"/>
    </location>
</feature>
<feature type="compositionally biased region" description="Polar residues" evidence="4">
    <location>
        <begin position="223"/>
        <end position="233"/>
    </location>
</feature>
<dbReference type="Pfam" id="PF13613">
    <property type="entry name" value="HTH_Tnp_4"/>
    <property type="match status" value="1"/>
</dbReference>
<dbReference type="Proteomes" id="UP000694523">
    <property type="component" value="Unplaced"/>
</dbReference>
<organism evidence="7 8">
    <name type="scientific">Neogobius melanostomus</name>
    <name type="common">round goby</name>
    <dbReference type="NCBI Taxonomy" id="47308"/>
    <lineage>
        <taxon>Eukaryota</taxon>
        <taxon>Metazoa</taxon>
        <taxon>Chordata</taxon>
        <taxon>Craniata</taxon>
        <taxon>Vertebrata</taxon>
        <taxon>Euteleostomi</taxon>
        <taxon>Actinopterygii</taxon>
        <taxon>Neopterygii</taxon>
        <taxon>Teleostei</taxon>
        <taxon>Neoteleostei</taxon>
        <taxon>Acanthomorphata</taxon>
        <taxon>Gobiaria</taxon>
        <taxon>Gobiiformes</taxon>
        <taxon>Gobioidei</taxon>
        <taxon>Gobiidae</taxon>
        <taxon>Benthophilinae</taxon>
        <taxon>Neogobiini</taxon>
        <taxon>Neogobius</taxon>
    </lineage>
</organism>
<evidence type="ECO:0000256" key="3">
    <source>
        <dbReference type="SAM" id="Coils"/>
    </source>
</evidence>
<dbReference type="AlphaFoldDB" id="A0A8C6S8R1"/>
<feature type="region of interest" description="Disordered" evidence="4">
    <location>
        <begin position="61"/>
        <end position="233"/>
    </location>
</feature>
<dbReference type="Pfam" id="PF13359">
    <property type="entry name" value="DDE_Tnp_4"/>
    <property type="match status" value="1"/>
</dbReference>
<evidence type="ECO:0000313" key="8">
    <source>
        <dbReference type="Proteomes" id="UP000694523"/>
    </source>
</evidence>
<name>A0A8C6S8R1_9GOBI</name>
<dbReference type="Ensembl" id="ENSNMLT00000002371.1">
    <property type="protein sequence ID" value="ENSNMLP00000002041.1"/>
    <property type="gene ID" value="ENSNMLG00000001569.1"/>
</dbReference>
<dbReference type="PANTHER" id="PTHR23080">
    <property type="entry name" value="THAP DOMAIN PROTEIN"/>
    <property type="match status" value="1"/>
</dbReference>
<dbReference type="GO" id="GO:0046872">
    <property type="term" value="F:metal ion binding"/>
    <property type="evidence" value="ECO:0007669"/>
    <property type="project" value="UniProtKB-KW"/>
</dbReference>
<comment type="cofactor">
    <cofactor evidence="1">
        <name>a divalent metal cation</name>
        <dbReference type="ChEBI" id="CHEBI:60240"/>
    </cofactor>
</comment>
<evidence type="ECO:0000259" key="6">
    <source>
        <dbReference type="Pfam" id="PF13613"/>
    </source>
</evidence>
<keyword evidence="8" id="KW-1185">Reference proteome</keyword>
<dbReference type="InterPro" id="IPR027805">
    <property type="entry name" value="Transposase_HTH_dom"/>
</dbReference>
<evidence type="ECO:0000256" key="2">
    <source>
        <dbReference type="ARBA" id="ARBA00022723"/>
    </source>
</evidence>
<evidence type="ECO:0008006" key="9">
    <source>
        <dbReference type="Google" id="ProtNLM"/>
    </source>
</evidence>
<feature type="compositionally biased region" description="Polar residues" evidence="4">
    <location>
        <begin position="119"/>
        <end position="129"/>
    </location>
</feature>
<feature type="compositionally biased region" description="Basic residues" evidence="4">
    <location>
        <begin position="74"/>
        <end position="83"/>
    </location>
</feature>
<evidence type="ECO:0000256" key="4">
    <source>
        <dbReference type="SAM" id="MobiDB-lite"/>
    </source>
</evidence>
<accession>A0A8C6S8R1</accession>
<feature type="domain" description="DDE Tnp4" evidence="5">
    <location>
        <begin position="422"/>
        <end position="555"/>
    </location>
</feature>
<keyword evidence="3" id="KW-0175">Coiled coil</keyword>
<evidence type="ECO:0000313" key="7">
    <source>
        <dbReference type="Ensembl" id="ENSNMLP00000002041.1"/>
    </source>
</evidence>